<dbReference type="GO" id="GO:0045893">
    <property type="term" value="P:positive regulation of DNA-templated transcription"/>
    <property type="evidence" value="ECO:0007669"/>
    <property type="project" value="TreeGrafter"/>
</dbReference>
<evidence type="ECO:0000313" key="13">
    <source>
        <dbReference type="EMBL" id="BAA34241.1"/>
    </source>
</evidence>
<dbReference type="Pfam" id="PF00046">
    <property type="entry name" value="Homeodomain"/>
    <property type="match status" value="1"/>
</dbReference>
<name>Q9ZWN5_CERRI</name>
<dbReference type="SMART" id="SM00389">
    <property type="entry name" value="HOX"/>
    <property type="match status" value="1"/>
</dbReference>
<evidence type="ECO:0000256" key="1">
    <source>
        <dbReference type="ARBA" id="ARBA00004123"/>
    </source>
</evidence>
<gene>
    <name evidence="13" type="primary">Crhb7</name>
</gene>
<keyword evidence="2" id="KW-0805">Transcription regulation</keyword>
<dbReference type="InterPro" id="IPR003106">
    <property type="entry name" value="Leu_zip_homeo"/>
</dbReference>
<keyword evidence="5" id="KW-0804">Transcription</keyword>
<feature type="compositionally biased region" description="Basic and acidic residues" evidence="11">
    <location>
        <begin position="20"/>
        <end position="32"/>
    </location>
</feature>
<organism evidence="13">
    <name type="scientific">Ceratopteris richardii</name>
    <name type="common">Triangle waterfern</name>
    <dbReference type="NCBI Taxonomy" id="49495"/>
    <lineage>
        <taxon>Eukaryota</taxon>
        <taxon>Viridiplantae</taxon>
        <taxon>Streptophyta</taxon>
        <taxon>Embryophyta</taxon>
        <taxon>Tracheophyta</taxon>
        <taxon>Polypodiopsida</taxon>
        <taxon>Polypodiidae</taxon>
        <taxon>Polypodiales</taxon>
        <taxon>Pteridineae</taxon>
        <taxon>Pteridaceae</taxon>
        <taxon>Parkerioideae</taxon>
        <taxon>Ceratopteris</taxon>
    </lineage>
</organism>
<dbReference type="Pfam" id="PF02183">
    <property type="entry name" value="HALZ"/>
    <property type="match status" value="1"/>
</dbReference>
<evidence type="ECO:0000256" key="5">
    <source>
        <dbReference type="ARBA" id="ARBA00023163"/>
    </source>
</evidence>
<evidence type="ECO:0000256" key="2">
    <source>
        <dbReference type="ARBA" id="ARBA00023015"/>
    </source>
</evidence>
<evidence type="ECO:0000256" key="4">
    <source>
        <dbReference type="ARBA" id="ARBA00023155"/>
    </source>
</evidence>
<protein>
    <submittedName>
        <fullName evidence="13">CRHB7</fullName>
    </submittedName>
</protein>
<feature type="compositionally biased region" description="Basic residues" evidence="11">
    <location>
        <begin position="33"/>
        <end position="43"/>
    </location>
</feature>
<dbReference type="EMBL" id="AB013797">
    <property type="protein sequence ID" value="BAA34241.1"/>
    <property type="molecule type" value="mRNA"/>
</dbReference>
<evidence type="ECO:0000256" key="6">
    <source>
        <dbReference type="ARBA" id="ARBA00023242"/>
    </source>
</evidence>
<evidence type="ECO:0000256" key="9">
    <source>
        <dbReference type="RuleBase" id="RU000682"/>
    </source>
</evidence>
<feature type="coiled-coil region" evidence="10">
    <location>
        <begin position="101"/>
        <end position="163"/>
    </location>
</feature>
<sequence>MAWSPVKEEHLPQLVSTESTIEKTLKAKDPCKRPKRRAKKRTGKGSTIDDSIDKRRGLTVEQINFLEMSFKEDNKLEPERKACIAKQLGVRPRQVAIWFQNRRVRWKNKQVEQDYETLKARYQDVVKEKDSIMMQYESTMEGNRKLQAEVARLTNLLQSTEGISAHTDMDQVLSNCNSENLNCISENISPAKSADYPSEIIVSGDPTEGDISRFIFQEPISSMPYDLLPDGDYFILSPENSTGSFPSLVQQLVSNGHCVEDAYNIYLGYEYLCC</sequence>
<dbReference type="PROSITE" id="PS00027">
    <property type="entry name" value="HOMEOBOX_1"/>
    <property type="match status" value="1"/>
</dbReference>
<dbReference type="GO" id="GO:0000976">
    <property type="term" value="F:transcription cis-regulatory region binding"/>
    <property type="evidence" value="ECO:0007669"/>
    <property type="project" value="UniProtKB-ARBA"/>
</dbReference>
<dbReference type="InterPro" id="IPR009057">
    <property type="entry name" value="Homeodomain-like_sf"/>
</dbReference>
<dbReference type="PANTHER" id="PTHR24326:SF606">
    <property type="entry name" value="HOMEOBOX-LEUCINE ZIPPER PROTEIN ATHB-54"/>
    <property type="match status" value="1"/>
</dbReference>
<dbReference type="FunFam" id="1.10.10.60:FF:000144">
    <property type="entry name" value="homeobox-leucine zipper protein ATHB-6-like"/>
    <property type="match status" value="1"/>
</dbReference>
<evidence type="ECO:0000256" key="11">
    <source>
        <dbReference type="SAM" id="MobiDB-lite"/>
    </source>
</evidence>
<dbReference type="GO" id="GO:0005634">
    <property type="term" value="C:nucleus"/>
    <property type="evidence" value="ECO:0007669"/>
    <property type="project" value="UniProtKB-SubCell"/>
</dbReference>
<keyword evidence="10" id="KW-0175">Coiled coil</keyword>
<dbReference type="PANTHER" id="PTHR24326">
    <property type="entry name" value="HOMEOBOX-LEUCINE ZIPPER PROTEIN"/>
    <property type="match status" value="1"/>
</dbReference>
<evidence type="ECO:0000256" key="3">
    <source>
        <dbReference type="ARBA" id="ARBA00023125"/>
    </source>
</evidence>
<keyword evidence="3 8" id="KW-0238">DNA-binding</keyword>
<keyword evidence="4 8" id="KW-0371">Homeobox</keyword>
<feature type="compositionally biased region" description="Basic and acidic residues" evidence="11">
    <location>
        <begin position="1"/>
        <end position="11"/>
    </location>
</feature>
<evidence type="ECO:0000256" key="10">
    <source>
        <dbReference type="SAM" id="Coils"/>
    </source>
</evidence>
<reference evidence="13" key="1">
    <citation type="journal article" date="1999" name="Mol. Biol. Evol.">
        <title>Characterization of homeodomain-leucine zipper genes in the fern Ceratopteris richardii and the evolution of the homeodomain-leucine zipper gene family in vascular plants.</title>
        <authorList>
            <person name="Aso K."/>
            <person name="Kato M."/>
            <person name="Banks J.A."/>
            <person name="Hasebe M."/>
        </authorList>
    </citation>
    <scope>NUCLEOTIDE SEQUENCE</scope>
</reference>
<feature type="domain" description="Homeobox" evidence="12">
    <location>
        <begin position="49"/>
        <end position="109"/>
    </location>
</feature>
<evidence type="ECO:0000256" key="7">
    <source>
        <dbReference type="ARBA" id="ARBA00025748"/>
    </source>
</evidence>
<dbReference type="GO" id="GO:0000981">
    <property type="term" value="F:DNA-binding transcription factor activity, RNA polymerase II-specific"/>
    <property type="evidence" value="ECO:0007669"/>
    <property type="project" value="InterPro"/>
</dbReference>
<evidence type="ECO:0000259" key="12">
    <source>
        <dbReference type="PROSITE" id="PS50071"/>
    </source>
</evidence>
<accession>Q9ZWN5</accession>
<evidence type="ECO:0000256" key="8">
    <source>
        <dbReference type="PROSITE-ProRule" id="PRU00108"/>
    </source>
</evidence>
<dbReference type="PROSITE" id="PS50071">
    <property type="entry name" value="HOMEOBOX_2"/>
    <property type="match status" value="1"/>
</dbReference>
<feature type="region of interest" description="Disordered" evidence="11">
    <location>
        <begin position="1"/>
        <end position="51"/>
    </location>
</feature>
<comment type="similarity">
    <text evidence="7">Belongs to the HD-ZIP homeobox family. Class I subfamily.</text>
</comment>
<dbReference type="Gene3D" id="1.10.10.60">
    <property type="entry name" value="Homeodomain-like"/>
    <property type="match status" value="1"/>
</dbReference>
<dbReference type="InterPro" id="IPR001356">
    <property type="entry name" value="HD"/>
</dbReference>
<keyword evidence="6 8" id="KW-0539">Nucleus</keyword>
<feature type="DNA-binding region" description="Homeobox" evidence="8">
    <location>
        <begin position="51"/>
        <end position="110"/>
    </location>
</feature>
<proteinExistence type="evidence at transcript level"/>
<dbReference type="AlphaFoldDB" id="Q9ZWN5"/>
<dbReference type="InterPro" id="IPR045224">
    <property type="entry name" value="HDZip_class_I_plant"/>
</dbReference>
<dbReference type="CDD" id="cd00086">
    <property type="entry name" value="homeodomain"/>
    <property type="match status" value="1"/>
</dbReference>
<dbReference type="InterPro" id="IPR017970">
    <property type="entry name" value="Homeobox_CS"/>
</dbReference>
<comment type="subcellular location">
    <subcellularLocation>
        <location evidence="1 8 9">Nucleus</location>
    </subcellularLocation>
</comment>
<dbReference type="SUPFAM" id="SSF46689">
    <property type="entry name" value="Homeodomain-like"/>
    <property type="match status" value="1"/>
</dbReference>